<protein>
    <submittedName>
        <fullName evidence="2">Uncharacterized protein</fullName>
    </submittedName>
</protein>
<dbReference type="EMBL" id="MN739060">
    <property type="protein sequence ID" value="QHS86715.1"/>
    <property type="molecule type" value="Genomic_DNA"/>
</dbReference>
<evidence type="ECO:0000313" key="2">
    <source>
        <dbReference type="EMBL" id="QHS86715.1"/>
    </source>
</evidence>
<feature type="region of interest" description="Disordered" evidence="1">
    <location>
        <begin position="28"/>
        <end position="55"/>
    </location>
</feature>
<evidence type="ECO:0000256" key="1">
    <source>
        <dbReference type="SAM" id="MobiDB-lite"/>
    </source>
</evidence>
<reference evidence="2" key="1">
    <citation type="journal article" date="2020" name="Nature">
        <title>Giant virus diversity and host interactions through global metagenomics.</title>
        <authorList>
            <person name="Schulz F."/>
            <person name="Roux S."/>
            <person name="Paez-Espino D."/>
            <person name="Jungbluth S."/>
            <person name="Walsh D.A."/>
            <person name="Denef V.J."/>
            <person name="McMahon K.D."/>
            <person name="Konstantinidis K.T."/>
            <person name="Eloe-Fadrosh E.A."/>
            <person name="Kyrpides N.C."/>
            <person name="Woyke T."/>
        </authorList>
    </citation>
    <scope>NUCLEOTIDE SEQUENCE</scope>
    <source>
        <strain evidence="2">GVMAG-M-3300009422-16</strain>
    </source>
</reference>
<organism evidence="2">
    <name type="scientific">viral metagenome</name>
    <dbReference type="NCBI Taxonomy" id="1070528"/>
    <lineage>
        <taxon>unclassified sequences</taxon>
        <taxon>metagenomes</taxon>
        <taxon>organismal metagenomes</taxon>
    </lineage>
</organism>
<dbReference type="AlphaFoldDB" id="A0A6C0B3A6"/>
<accession>A0A6C0B3A6</accession>
<proteinExistence type="predicted"/>
<feature type="compositionally biased region" description="Basic and acidic residues" evidence="1">
    <location>
        <begin position="28"/>
        <end position="44"/>
    </location>
</feature>
<name>A0A6C0B3A6_9ZZZZ</name>
<sequence>MLILSILFIILLIYLYVKKNHTENFENPKSEINKPTFSKKDSHKNNGVSLNNNEGSINNSPNLLSKTSTLALSYTLYEKDEHGILLNIPNNYCEISIASKDEKIHIFLAFLNSVYHYKIDRYIYRNHQYNLILTLVINNDKHELYVNNKKLYYYGDTLRNDKSTVYNMTSDPIIINKGKNLKGILNGIITYNRILKESEIKEMYEYINNKFIIKIPKEVEILKPLEQPIKKNKRCNFNNEEICKDCSQTRIDLVNSKIIYESPECSRKIKGYCAANKDYVCDIIDIINKLGNN</sequence>